<dbReference type="EMBL" id="HACG01022739">
    <property type="protein sequence ID" value="CEK69604.1"/>
    <property type="molecule type" value="Transcribed_RNA"/>
</dbReference>
<protein>
    <submittedName>
        <fullName evidence="2">Uncharacterized protein</fullName>
    </submittedName>
</protein>
<name>A0A0B6ZLU0_9EUPU</name>
<gene>
    <name evidence="2" type="primary">ORF70828</name>
</gene>
<dbReference type="AlphaFoldDB" id="A0A0B6ZLU0"/>
<sequence length="106" mass="11325">PMPAPGGAPPPPPPGGHVEMIIPAQFPTTPMAAGTPVKGGMPPHFDGSFAMAPPSPIRAVSMDAPRGILKNVDMEQDEIDDSYLFCNVPEHHDLEDYIAELQETIR</sequence>
<reference evidence="2" key="1">
    <citation type="submission" date="2014-12" db="EMBL/GenBank/DDBJ databases">
        <title>Insight into the proteome of Arion vulgaris.</title>
        <authorList>
            <person name="Aradska J."/>
            <person name="Bulat T."/>
            <person name="Smidak R."/>
            <person name="Sarate P."/>
            <person name="Gangsoo J."/>
            <person name="Sialana F."/>
            <person name="Bilban M."/>
            <person name="Lubec G."/>
        </authorList>
    </citation>
    <scope>NUCLEOTIDE SEQUENCE</scope>
    <source>
        <tissue evidence="2">Skin</tissue>
    </source>
</reference>
<proteinExistence type="predicted"/>
<feature type="non-terminal residue" evidence="2">
    <location>
        <position position="106"/>
    </location>
</feature>
<accession>A0A0B6ZLU0</accession>
<evidence type="ECO:0000256" key="1">
    <source>
        <dbReference type="SAM" id="MobiDB-lite"/>
    </source>
</evidence>
<feature type="non-terminal residue" evidence="2">
    <location>
        <position position="1"/>
    </location>
</feature>
<organism evidence="2">
    <name type="scientific">Arion vulgaris</name>
    <dbReference type="NCBI Taxonomy" id="1028688"/>
    <lineage>
        <taxon>Eukaryota</taxon>
        <taxon>Metazoa</taxon>
        <taxon>Spiralia</taxon>
        <taxon>Lophotrochozoa</taxon>
        <taxon>Mollusca</taxon>
        <taxon>Gastropoda</taxon>
        <taxon>Heterobranchia</taxon>
        <taxon>Euthyneura</taxon>
        <taxon>Panpulmonata</taxon>
        <taxon>Eupulmonata</taxon>
        <taxon>Stylommatophora</taxon>
        <taxon>Helicina</taxon>
        <taxon>Arionoidea</taxon>
        <taxon>Arionidae</taxon>
        <taxon>Arion</taxon>
    </lineage>
</organism>
<evidence type="ECO:0000313" key="2">
    <source>
        <dbReference type="EMBL" id="CEK69604.1"/>
    </source>
</evidence>
<feature type="region of interest" description="Disordered" evidence="1">
    <location>
        <begin position="29"/>
        <end position="48"/>
    </location>
</feature>